<dbReference type="PANTHER" id="PTHR43133:SF8">
    <property type="entry name" value="RNA POLYMERASE SIGMA FACTOR HI_1459-RELATED"/>
    <property type="match status" value="1"/>
</dbReference>
<dbReference type="Proteomes" id="UP000230956">
    <property type="component" value="Unassembled WGS sequence"/>
</dbReference>
<reference evidence="10" key="1">
    <citation type="submission" date="2017-09" db="EMBL/GenBank/DDBJ databases">
        <title>Depth-based differentiation of microbial function through sediment-hosted aquifers and enrichment of novel symbionts in the deep terrestrial subsurface.</title>
        <authorList>
            <person name="Probst A.J."/>
            <person name="Ladd B."/>
            <person name="Jarett J.K."/>
            <person name="Geller-Mcgrath D.E."/>
            <person name="Sieber C.M.K."/>
            <person name="Emerson J.B."/>
            <person name="Anantharaman K."/>
            <person name="Thomas B.C."/>
            <person name="Malmstrom R."/>
            <person name="Stieglmeier M."/>
            <person name="Klingl A."/>
            <person name="Woyke T."/>
            <person name="Ryan C.M."/>
            <person name="Banfield J.F."/>
        </authorList>
    </citation>
    <scope>NUCLEOTIDE SEQUENCE [LARGE SCALE GENOMIC DNA]</scope>
</reference>
<keyword evidence="4" id="KW-0238">DNA-binding</keyword>
<dbReference type="Gene3D" id="1.10.10.10">
    <property type="entry name" value="Winged helix-like DNA-binding domain superfamily/Winged helix DNA-binding domain"/>
    <property type="match status" value="1"/>
</dbReference>
<feature type="domain" description="RNA polymerase sigma factor 70 region 4 type 2" evidence="8">
    <location>
        <begin position="179"/>
        <end position="228"/>
    </location>
</feature>
<dbReference type="InterPro" id="IPR014284">
    <property type="entry name" value="RNA_pol_sigma-70_dom"/>
</dbReference>
<evidence type="ECO:0000313" key="9">
    <source>
        <dbReference type="EMBL" id="PIZ40353.1"/>
    </source>
</evidence>
<dbReference type="InterPro" id="IPR007627">
    <property type="entry name" value="RNA_pol_sigma70_r2"/>
</dbReference>
<accession>A0A2M7T8S6</accession>
<evidence type="ECO:0000256" key="5">
    <source>
        <dbReference type="ARBA" id="ARBA00023163"/>
    </source>
</evidence>
<feature type="domain" description="RNA polymerase sigma-70 region 2" evidence="7">
    <location>
        <begin position="71"/>
        <end position="137"/>
    </location>
</feature>
<proteinExistence type="inferred from homology"/>
<dbReference type="NCBIfam" id="TIGR02937">
    <property type="entry name" value="sigma70-ECF"/>
    <property type="match status" value="1"/>
</dbReference>
<evidence type="ECO:0000256" key="1">
    <source>
        <dbReference type="ARBA" id="ARBA00010641"/>
    </source>
</evidence>
<dbReference type="Pfam" id="PF08281">
    <property type="entry name" value="Sigma70_r4_2"/>
    <property type="match status" value="1"/>
</dbReference>
<keyword evidence="6" id="KW-0472">Membrane</keyword>
<dbReference type="InterPro" id="IPR013249">
    <property type="entry name" value="RNA_pol_sigma70_r4_t2"/>
</dbReference>
<name>A0A2M7T8S6_9ACTN</name>
<comment type="caution">
    <text evidence="9">The sequence shown here is derived from an EMBL/GenBank/DDBJ whole genome shotgun (WGS) entry which is preliminary data.</text>
</comment>
<evidence type="ECO:0000259" key="8">
    <source>
        <dbReference type="Pfam" id="PF08281"/>
    </source>
</evidence>
<dbReference type="InterPro" id="IPR013324">
    <property type="entry name" value="RNA_pol_sigma_r3/r4-like"/>
</dbReference>
<evidence type="ECO:0000313" key="10">
    <source>
        <dbReference type="Proteomes" id="UP000230956"/>
    </source>
</evidence>
<dbReference type="InterPro" id="IPR013325">
    <property type="entry name" value="RNA_pol_sigma_r2"/>
</dbReference>
<dbReference type="Gene3D" id="1.10.1740.10">
    <property type="match status" value="1"/>
</dbReference>
<dbReference type="PANTHER" id="PTHR43133">
    <property type="entry name" value="RNA POLYMERASE ECF-TYPE SIGMA FACTO"/>
    <property type="match status" value="1"/>
</dbReference>
<evidence type="ECO:0000256" key="4">
    <source>
        <dbReference type="ARBA" id="ARBA00023125"/>
    </source>
</evidence>
<dbReference type="EMBL" id="PFNG01000093">
    <property type="protein sequence ID" value="PIZ40353.1"/>
    <property type="molecule type" value="Genomic_DNA"/>
</dbReference>
<keyword evidence="5" id="KW-0804">Transcription</keyword>
<dbReference type="Pfam" id="PF04542">
    <property type="entry name" value="Sigma70_r2"/>
    <property type="match status" value="1"/>
</dbReference>
<dbReference type="GO" id="GO:0006352">
    <property type="term" value="P:DNA-templated transcription initiation"/>
    <property type="evidence" value="ECO:0007669"/>
    <property type="project" value="InterPro"/>
</dbReference>
<dbReference type="SUPFAM" id="SSF88946">
    <property type="entry name" value="Sigma2 domain of RNA polymerase sigma factors"/>
    <property type="match status" value="1"/>
</dbReference>
<evidence type="ECO:0000259" key="7">
    <source>
        <dbReference type="Pfam" id="PF04542"/>
    </source>
</evidence>
<dbReference type="AlphaFoldDB" id="A0A2M7T8S6"/>
<keyword evidence="6" id="KW-0812">Transmembrane</keyword>
<comment type="similarity">
    <text evidence="1">Belongs to the sigma-70 factor family. ECF subfamily.</text>
</comment>
<protein>
    <recommendedName>
        <fullName evidence="11">RNA polymerase sigma factor</fullName>
    </recommendedName>
</protein>
<organism evidence="9 10">
    <name type="scientific">Candidatus Aquicultor secundus</name>
    <dbReference type="NCBI Taxonomy" id="1973895"/>
    <lineage>
        <taxon>Bacteria</taxon>
        <taxon>Bacillati</taxon>
        <taxon>Actinomycetota</taxon>
        <taxon>Candidatus Aquicultoria</taxon>
        <taxon>Candidatus Aquicultorales</taxon>
        <taxon>Candidatus Aquicultoraceae</taxon>
        <taxon>Candidatus Aquicultor</taxon>
    </lineage>
</organism>
<dbReference type="GO" id="GO:0016987">
    <property type="term" value="F:sigma factor activity"/>
    <property type="evidence" value="ECO:0007669"/>
    <property type="project" value="UniProtKB-KW"/>
</dbReference>
<keyword evidence="3" id="KW-0731">Sigma factor</keyword>
<evidence type="ECO:0000256" key="2">
    <source>
        <dbReference type="ARBA" id="ARBA00023015"/>
    </source>
</evidence>
<gene>
    <name evidence="9" type="ORF">COY37_04105</name>
</gene>
<dbReference type="InterPro" id="IPR039425">
    <property type="entry name" value="RNA_pol_sigma-70-like"/>
</dbReference>
<evidence type="ECO:0000256" key="3">
    <source>
        <dbReference type="ARBA" id="ARBA00023082"/>
    </source>
</evidence>
<keyword evidence="6" id="KW-1133">Transmembrane helix</keyword>
<dbReference type="CDD" id="cd06171">
    <property type="entry name" value="Sigma70_r4"/>
    <property type="match status" value="1"/>
</dbReference>
<evidence type="ECO:0008006" key="11">
    <source>
        <dbReference type="Google" id="ProtNLM"/>
    </source>
</evidence>
<evidence type="ECO:0000256" key="6">
    <source>
        <dbReference type="SAM" id="Phobius"/>
    </source>
</evidence>
<dbReference type="InterPro" id="IPR036388">
    <property type="entry name" value="WH-like_DNA-bd_sf"/>
</dbReference>
<keyword evidence="2" id="KW-0805">Transcription regulation</keyword>
<dbReference type="SUPFAM" id="SSF88659">
    <property type="entry name" value="Sigma3 and sigma4 domains of RNA polymerase sigma factors"/>
    <property type="match status" value="1"/>
</dbReference>
<feature type="transmembrane region" description="Helical" evidence="6">
    <location>
        <begin position="231"/>
        <end position="250"/>
    </location>
</feature>
<dbReference type="RefSeq" id="WP_286677740.1">
    <property type="nucleotide sequence ID" value="NZ_MNXI01000029.1"/>
</dbReference>
<sequence length="265" mass="30308">MQKLSQPKTILCPLPQIGEASALCAQDKCSAFDRTTNDCPYMMAVRKFSTPQQAQEPNDSLLSHGYNFLTIYEKHSKRIYNIAYHMLKNKEDAEDISQETFIRAYKNIPTIDPGVPVYAWLCRVATNLCIDKIRKEKDRRPAHIDICVNPSIIEKKMAHLIQVIDEEPAIEPDEQVALINKIMDQMPPRYCQILMLRICEGLPSKGVAEMLNTTPSAVDTLFFRAKKKFKAIYRQLTLFLVINILISYLLDNIDAIAFQIGEKLL</sequence>
<dbReference type="GO" id="GO:0003677">
    <property type="term" value="F:DNA binding"/>
    <property type="evidence" value="ECO:0007669"/>
    <property type="project" value="UniProtKB-KW"/>
</dbReference>